<dbReference type="AlphaFoldDB" id="A0A2G9UPC7"/>
<feature type="compositionally biased region" description="Polar residues" evidence="2">
    <location>
        <begin position="141"/>
        <end position="155"/>
    </location>
</feature>
<feature type="repeat" description="ANK" evidence="1">
    <location>
        <begin position="174"/>
        <end position="206"/>
    </location>
</feature>
<feature type="region of interest" description="Disordered" evidence="2">
    <location>
        <begin position="20"/>
        <end position="60"/>
    </location>
</feature>
<keyword evidence="1" id="KW-0040">ANK repeat</keyword>
<name>A0A2G9UPC7_TELCI</name>
<keyword evidence="4" id="KW-1185">Reference proteome</keyword>
<dbReference type="InterPro" id="IPR036770">
    <property type="entry name" value="Ankyrin_rpt-contain_sf"/>
</dbReference>
<proteinExistence type="predicted"/>
<accession>A0A2G9UPC7</accession>
<dbReference type="SUPFAM" id="SSF48403">
    <property type="entry name" value="Ankyrin repeat"/>
    <property type="match status" value="1"/>
</dbReference>
<feature type="region of interest" description="Disordered" evidence="2">
    <location>
        <begin position="132"/>
        <end position="155"/>
    </location>
</feature>
<dbReference type="EMBL" id="KZ345777">
    <property type="protein sequence ID" value="PIO72067.1"/>
    <property type="molecule type" value="Genomic_DNA"/>
</dbReference>
<sequence>YLFGYAAELKNRVEVSGSTAKRLRKRLQRQQSGQSGRRHTGESSEGSSLVGTPTDTGRSFTFGAAQRIMRDREDGRPVSSQNLTEAMLEAIHCEDANLIERLLAAYNLNQPISASPSIGSTNTLTELAQRRHGAGTHRRSNASSTMSTHSNCRTPSMTPELCSTCSQLRVVPITDQTPLGVAVRAQSSELIALLIAYGADVNLARARQLPQLLHLDEFPLINISAEGALRIGLWHHRFSHILIEQRNMRGICPLDLAPELKKLQHTCVKELLKIACTGDNELSNKSTSAGPALRHWSRLHVDIGN</sequence>
<dbReference type="Proteomes" id="UP000230423">
    <property type="component" value="Unassembled WGS sequence"/>
</dbReference>
<reference evidence="3 4" key="1">
    <citation type="submission" date="2015-09" db="EMBL/GenBank/DDBJ databases">
        <title>Draft genome of the parasitic nematode Teladorsagia circumcincta isolate WARC Sus (inbred).</title>
        <authorList>
            <person name="Mitreva M."/>
        </authorList>
    </citation>
    <scope>NUCLEOTIDE SEQUENCE [LARGE SCALE GENOMIC DNA]</scope>
    <source>
        <strain evidence="3 4">S</strain>
    </source>
</reference>
<dbReference type="OrthoDB" id="1661883at2759"/>
<feature type="non-terminal residue" evidence="3">
    <location>
        <position position="1"/>
    </location>
</feature>
<dbReference type="InterPro" id="IPR002110">
    <property type="entry name" value="Ankyrin_rpt"/>
</dbReference>
<evidence type="ECO:0000313" key="4">
    <source>
        <dbReference type="Proteomes" id="UP000230423"/>
    </source>
</evidence>
<organism evidence="3 4">
    <name type="scientific">Teladorsagia circumcincta</name>
    <name type="common">Brown stomach worm</name>
    <name type="synonym">Ostertagia circumcincta</name>
    <dbReference type="NCBI Taxonomy" id="45464"/>
    <lineage>
        <taxon>Eukaryota</taxon>
        <taxon>Metazoa</taxon>
        <taxon>Ecdysozoa</taxon>
        <taxon>Nematoda</taxon>
        <taxon>Chromadorea</taxon>
        <taxon>Rhabditida</taxon>
        <taxon>Rhabditina</taxon>
        <taxon>Rhabditomorpha</taxon>
        <taxon>Strongyloidea</taxon>
        <taxon>Trichostrongylidae</taxon>
        <taxon>Teladorsagia</taxon>
    </lineage>
</organism>
<feature type="compositionally biased region" description="Polar residues" evidence="2">
    <location>
        <begin position="43"/>
        <end position="59"/>
    </location>
</feature>
<dbReference type="PROSITE" id="PS50297">
    <property type="entry name" value="ANK_REP_REGION"/>
    <property type="match status" value="1"/>
</dbReference>
<evidence type="ECO:0000256" key="1">
    <source>
        <dbReference type="PROSITE-ProRule" id="PRU00023"/>
    </source>
</evidence>
<protein>
    <submittedName>
        <fullName evidence="3">Ankyrin repeat protein</fullName>
    </submittedName>
</protein>
<evidence type="ECO:0000256" key="2">
    <source>
        <dbReference type="SAM" id="MobiDB-lite"/>
    </source>
</evidence>
<dbReference type="PROSITE" id="PS50088">
    <property type="entry name" value="ANK_REPEAT"/>
    <property type="match status" value="1"/>
</dbReference>
<dbReference type="Gene3D" id="1.25.40.20">
    <property type="entry name" value="Ankyrin repeat-containing domain"/>
    <property type="match status" value="1"/>
</dbReference>
<evidence type="ECO:0000313" key="3">
    <source>
        <dbReference type="EMBL" id="PIO72067.1"/>
    </source>
</evidence>
<gene>
    <name evidence="3" type="ORF">TELCIR_06011</name>
</gene>